<dbReference type="Proteomes" id="UP001153332">
    <property type="component" value="Unassembled WGS sequence"/>
</dbReference>
<organism evidence="1 2">
    <name type="scientific">Lasiodiplodia mahajangana</name>
    <dbReference type="NCBI Taxonomy" id="1108764"/>
    <lineage>
        <taxon>Eukaryota</taxon>
        <taxon>Fungi</taxon>
        <taxon>Dikarya</taxon>
        <taxon>Ascomycota</taxon>
        <taxon>Pezizomycotina</taxon>
        <taxon>Dothideomycetes</taxon>
        <taxon>Dothideomycetes incertae sedis</taxon>
        <taxon>Botryosphaeriales</taxon>
        <taxon>Botryosphaeriaceae</taxon>
        <taxon>Lasiodiplodia</taxon>
    </lineage>
</organism>
<name>A0ACC2JNM1_9PEZI</name>
<accession>A0ACC2JNM1</accession>
<evidence type="ECO:0000313" key="2">
    <source>
        <dbReference type="Proteomes" id="UP001153332"/>
    </source>
</evidence>
<gene>
    <name evidence="1" type="ORF">O1611_g4537</name>
</gene>
<protein>
    <submittedName>
        <fullName evidence="1">Uncharacterized protein</fullName>
    </submittedName>
</protein>
<sequence length="560" mass="59009">MFVSAQAPAFLAFASAVLALPSEVPMSLFETVKSAPKGWTMNGPAAKDETIELRFNLAKQNTAQFHELALNIATPGHAQYGKHLTLEQIDAIVAPKPESKDLIFQWLGDHNLADGATLNSRGNVVKVNATINQAEALLRANYNSYTDTNTGAKASRALSVHIPQALIGHIDVIQPTTFFGLKPLAPTAKNETFKALSQTVPDTLAQLYEFGDAPKLTSGIMGIAGFQEQWANHRDLGIFMDYFAVLDNANHSFTCVSVDGGGCPTGANDYGVEGNLDTQYAAAITSEIPNVYYSTGGDTYSIFEDLANYLLELDAASQPNVLSVSYGGEETLFGLSLAESTCNVFAELGAAGISIIFASGDSGVGDSCNIDGQDAYEPFFPAGCPWVTTVGGTSGEAPETVWSPSGGGFSNYFGRPSWQNSTVASWLASNPDGNSQYYNSSGRAYPDVAAGADFFEIITLGTEKAVSGTSCAAPVFASIIQLVNSQRIDAGKPVLGFLNPWLYSLPTGANGLNDITSGKSNGCFDTTISKPGFSAVTGWDPVTGLGSPNYPKLLSVGMSV</sequence>
<dbReference type="EMBL" id="JAPUUL010000864">
    <property type="protein sequence ID" value="KAJ8129096.1"/>
    <property type="molecule type" value="Genomic_DNA"/>
</dbReference>
<reference evidence="1" key="1">
    <citation type="submission" date="2022-12" db="EMBL/GenBank/DDBJ databases">
        <title>Genome Sequence of Lasiodiplodia mahajangana.</title>
        <authorList>
            <person name="Buettner E."/>
        </authorList>
    </citation>
    <scope>NUCLEOTIDE SEQUENCE</scope>
    <source>
        <strain evidence="1">VT137</strain>
    </source>
</reference>
<proteinExistence type="predicted"/>
<keyword evidence="2" id="KW-1185">Reference proteome</keyword>
<evidence type="ECO:0000313" key="1">
    <source>
        <dbReference type="EMBL" id="KAJ8129096.1"/>
    </source>
</evidence>
<comment type="caution">
    <text evidence="1">The sequence shown here is derived from an EMBL/GenBank/DDBJ whole genome shotgun (WGS) entry which is preliminary data.</text>
</comment>